<keyword evidence="2" id="KW-1185">Reference proteome</keyword>
<protein>
    <submittedName>
        <fullName evidence="1">Uncharacterized protein</fullName>
    </submittedName>
</protein>
<organism evidence="1 2">
    <name type="scientific">Seiridium cardinale</name>
    <dbReference type="NCBI Taxonomy" id="138064"/>
    <lineage>
        <taxon>Eukaryota</taxon>
        <taxon>Fungi</taxon>
        <taxon>Dikarya</taxon>
        <taxon>Ascomycota</taxon>
        <taxon>Pezizomycotina</taxon>
        <taxon>Sordariomycetes</taxon>
        <taxon>Xylariomycetidae</taxon>
        <taxon>Amphisphaeriales</taxon>
        <taxon>Sporocadaceae</taxon>
        <taxon>Seiridium</taxon>
    </lineage>
</organism>
<reference evidence="1 2" key="1">
    <citation type="submission" date="2024-02" db="EMBL/GenBank/DDBJ databases">
        <title>First draft genome assembly of two strains of Seiridium cardinale.</title>
        <authorList>
            <person name="Emiliani G."/>
            <person name="Scali E."/>
        </authorList>
    </citation>
    <scope>NUCLEOTIDE SEQUENCE [LARGE SCALE GENOMIC DNA]</scope>
    <source>
        <strain evidence="1 2">BM-138-000479</strain>
    </source>
</reference>
<proteinExistence type="predicted"/>
<accession>A0ABR2Y5A2</accession>
<comment type="caution">
    <text evidence="1">The sequence shown here is derived from an EMBL/GenBank/DDBJ whole genome shotgun (WGS) entry which is preliminary data.</text>
</comment>
<dbReference type="EMBL" id="JARVKM010000004">
    <property type="protein sequence ID" value="KAK9781180.1"/>
    <property type="molecule type" value="Genomic_DNA"/>
</dbReference>
<evidence type="ECO:0000313" key="2">
    <source>
        <dbReference type="Proteomes" id="UP001465668"/>
    </source>
</evidence>
<name>A0ABR2Y5A2_9PEZI</name>
<sequence length="145" mass="15960">MNFVAPMVRVVSKECLYLIIRLSHLGDADAVDADYQDLMAQFSRLFPGVLYCAEDSADSGEGILRGRPPLPIMAYEREQTDLFTIPVLESERNLAILDEFASGLFGESASKYPWVCWSLIMQSVSVVSLMLVDVASTVSSIESAT</sequence>
<gene>
    <name evidence="1" type="ORF">SCAR479_05001</name>
</gene>
<dbReference type="Proteomes" id="UP001465668">
    <property type="component" value="Unassembled WGS sequence"/>
</dbReference>
<evidence type="ECO:0000313" key="1">
    <source>
        <dbReference type="EMBL" id="KAK9781180.1"/>
    </source>
</evidence>